<keyword evidence="3" id="KW-1185">Reference proteome</keyword>
<comment type="caution">
    <text evidence="2">The sequence shown here is derived from an EMBL/GenBank/DDBJ whole genome shotgun (WGS) entry which is preliminary data.</text>
</comment>
<gene>
    <name evidence="2" type="ORF">K8352_10215</name>
</gene>
<keyword evidence="1" id="KW-0732">Signal</keyword>
<name>A0AAE3EWT6_9FLAO</name>
<dbReference type="EMBL" id="JAIRBC010000013">
    <property type="protein sequence ID" value="MCG2461121.1"/>
    <property type="molecule type" value="Genomic_DNA"/>
</dbReference>
<organism evidence="2 3">
    <name type="scientific">Cerina litoralis</name>
    <dbReference type="NCBI Taxonomy" id="2874477"/>
    <lineage>
        <taxon>Bacteria</taxon>
        <taxon>Pseudomonadati</taxon>
        <taxon>Bacteroidota</taxon>
        <taxon>Flavobacteriia</taxon>
        <taxon>Flavobacteriales</taxon>
        <taxon>Flavobacteriaceae</taxon>
        <taxon>Cerina</taxon>
    </lineage>
</organism>
<dbReference type="AlphaFoldDB" id="A0AAE3EWT6"/>
<dbReference type="RefSeq" id="WP_317902269.1">
    <property type="nucleotide sequence ID" value="NZ_JAIRBC010000013.1"/>
</dbReference>
<feature type="chain" id="PRO_5042149858" evidence="1">
    <location>
        <begin position="23"/>
        <end position="346"/>
    </location>
</feature>
<reference evidence="2" key="1">
    <citation type="submission" date="2023-02" db="EMBL/GenBank/DDBJ databases">
        <title>Genome of Flavobacteriaceae gen. nov. sp. strain F89.</title>
        <authorList>
            <person name="Wang Y."/>
        </authorList>
    </citation>
    <scope>NUCLEOTIDE SEQUENCE</scope>
    <source>
        <strain evidence="2">F89</strain>
    </source>
</reference>
<dbReference type="PROSITE" id="PS51257">
    <property type="entry name" value="PROKAR_LIPOPROTEIN"/>
    <property type="match status" value="1"/>
</dbReference>
<dbReference type="Proteomes" id="UP001200642">
    <property type="component" value="Unassembled WGS sequence"/>
</dbReference>
<evidence type="ECO:0000256" key="1">
    <source>
        <dbReference type="SAM" id="SignalP"/>
    </source>
</evidence>
<evidence type="ECO:0000313" key="3">
    <source>
        <dbReference type="Proteomes" id="UP001200642"/>
    </source>
</evidence>
<sequence>MQKINLLYIGIVSLLISCSATNRLTMGAVEPAAVFIPSDVKNVAIINRSLPSKGNNPIDQIDKILSAEGLQLDKKGAEAEISALSDALARSGKFNEIKIIDTPKEVLKGLGVLPATLSWDVVESICEANGVEVLFSLAFYDTDTQVSYNMTTMEVPNPFGVKVAVPAHEVTLNTAINNGWRIYDVRSKTILDEYVFNRGVVSQGKGINPVKAVEAIKNRDETVVQSSKNMGSSYSQRLFPYSTRIARDYFVRGTDNFKIGKRRAQTGDWDGAAQLWEKELNNTSPKIAGRACYNMAIINEINGDLPTALDWASKSYADYKNKDALRYLNLLKNRLSRNEILEQQSR</sequence>
<evidence type="ECO:0000313" key="2">
    <source>
        <dbReference type="EMBL" id="MCG2461121.1"/>
    </source>
</evidence>
<dbReference type="InterPro" id="IPR045921">
    <property type="entry name" value="DUF6340"/>
</dbReference>
<feature type="signal peptide" evidence="1">
    <location>
        <begin position="1"/>
        <end position="22"/>
    </location>
</feature>
<dbReference type="Pfam" id="PF19867">
    <property type="entry name" value="DUF6340"/>
    <property type="match status" value="1"/>
</dbReference>
<protein>
    <submittedName>
        <fullName evidence="2">DUF6340 family protein</fullName>
    </submittedName>
</protein>
<accession>A0AAE3EWT6</accession>
<proteinExistence type="predicted"/>